<protein>
    <submittedName>
        <fullName evidence="2">Uncharacterized protein</fullName>
    </submittedName>
</protein>
<dbReference type="EMBL" id="JAMQON010000005">
    <property type="protein sequence ID" value="MDS0260917.1"/>
    <property type="molecule type" value="Genomic_DNA"/>
</dbReference>
<sequence>MSLVKALRTELSFQLPVIFCLGLLAVTAIGNELLRIAFSGFATGSADLPVWLPQLGSVGQTAVLYITVMEFLKYIAIPASLIWLAYSYGRYVSGNSGN</sequence>
<keyword evidence="1" id="KW-0472">Membrane</keyword>
<comment type="caution">
    <text evidence="2">The sequence shown here is derived from an EMBL/GenBank/DDBJ whole genome shotgun (WGS) entry which is preliminary data.</text>
</comment>
<feature type="transmembrane region" description="Helical" evidence="1">
    <location>
        <begin position="62"/>
        <end position="86"/>
    </location>
</feature>
<evidence type="ECO:0000313" key="2">
    <source>
        <dbReference type="EMBL" id="MDS0260917.1"/>
    </source>
</evidence>
<dbReference type="RefSeq" id="WP_310920687.1">
    <property type="nucleotide sequence ID" value="NZ_JAMQON010000005.1"/>
</dbReference>
<name>A0ABU2FFA2_9EURY</name>
<feature type="transmembrane region" description="Helical" evidence="1">
    <location>
        <begin position="12"/>
        <end position="30"/>
    </location>
</feature>
<evidence type="ECO:0000313" key="3">
    <source>
        <dbReference type="Proteomes" id="UP001259659"/>
    </source>
</evidence>
<accession>A0ABU2FFA2</accession>
<organism evidence="2 3">
    <name type="scientific">Haloarcula saliterrae</name>
    <dbReference type="NCBI Taxonomy" id="2950534"/>
    <lineage>
        <taxon>Archaea</taxon>
        <taxon>Methanobacteriati</taxon>
        <taxon>Methanobacteriota</taxon>
        <taxon>Stenosarchaea group</taxon>
        <taxon>Halobacteria</taxon>
        <taxon>Halobacteriales</taxon>
        <taxon>Haloarculaceae</taxon>
        <taxon>Haloarcula</taxon>
    </lineage>
</organism>
<keyword evidence="3" id="KW-1185">Reference proteome</keyword>
<proteinExistence type="predicted"/>
<reference evidence="2 3" key="1">
    <citation type="submission" date="2022-06" db="EMBL/GenBank/DDBJ databases">
        <title>Haloarcula sp. a new haloarchaeum isolate from saline soil.</title>
        <authorList>
            <person name="Strakova D."/>
            <person name="Galisteo C."/>
            <person name="Sanchez-Porro C."/>
            <person name="Ventosa A."/>
        </authorList>
    </citation>
    <scope>NUCLEOTIDE SEQUENCE [LARGE SCALE GENOMIC DNA]</scope>
    <source>
        <strain evidence="2 3">S1CR25-12</strain>
    </source>
</reference>
<keyword evidence="1" id="KW-1133">Transmembrane helix</keyword>
<gene>
    <name evidence="2" type="ORF">NDI56_16065</name>
</gene>
<evidence type="ECO:0000256" key="1">
    <source>
        <dbReference type="SAM" id="Phobius"/>
    </source>
</evidence>
<dbReference type="Proteomes" id="UP001259659">
    <property type="component" value="Unassembled WGS sequence"/>
</dbReference>
<keyword evidence="1" id="KW-0812">Transmembrane</keyword>